<sequence length="51" mass="6208">MMEWDEIDEERADLIVIERLTEENVKTYSDKEVRNVNDEEEFVVDEDDGWE</sequence>
<dbReference type="Proteomes" id="UP000195947">
    <property type="component" value="Unassembled WGS sequence"/>
</dbReference>
<dbReference type="EMBL" id="FJMZ01000016">
    <property type="protein sequence ID" value="CZQ92964.1"/>
    <property type="molecule type" value="Genomic_DNA"/>
</dbReference>
<organism evidence="2 4">
    <name type="scientific">Trichococcus flocculiformis</name>
    <dbReference type="NCBI Taxonomy" id="82803"/>
    <lineage>
        <taxon>Bacteria</taxon>
        <taxon>Bacillati</taxon>
        <taxon>Bacillota</taxon>
        <taxon>Bacilli</taxon>
        <taxon>Lactobacillales</taxon>
        <taxon>Carnobacteriaceae</taxon>
        <taxon>Trichococcus</taxon>
    </lineage>
</organism>
<proteinExistence type="predicted"/>
<comment type="caution">
    <text evidence="2">The sequence shown here is derived from an EMBL/GenBank/DDBJ whole genome shotgun (WGS) entry which is preliminary data.</text>
</comment>
<evidence type="ECO:0000313" key="4">
    <source>
        <dbReference type="Proteomes" id="UP000199686"/>
    </source>
</evidence>
<name>A0AB38BIE2_9LACT</name>
<dbReference type="RefSeq" id="WP_157080401.1">
    <property type="nucleotide sequence ID" value="NZ_FJMZ01000016.1"/>
</dbReference>
<evidence type="ECO:0000313" key="2">
    <source>
        <dbReference type="EMBL" id="SFH85087.1"/>
    </source>
</evidence>
<reference evidence="2 4" key="2">
    <citation type="submission" date="2016-10" db="EMBL/GenBank/DDBJ databases">
        <authorList>
            <person name="Varghese N."/>
            <person name="Submissions S."/>
        </authorList>
    </citation>
    <scope>NUCLEOTIDE SEQUENCE [LARGE SCALE GENOMIC DNA]</scope>
    <source>
        <strain evidence="2 4">DSM 2094</strain>
    </source>
</reference>
<dbReference type="EMBL" id="FOQC01000019">
    <property type="protein sequence ID" value="SFH85087.1"/>
    <property type="molecule type" value="Genomic_DNA"/>
</dbReference>
<dbReference type="Proteomes" id="UP000199686">
    <property type="component" value="Unassembled WGS sequence"/>
</dbReference>
<reference evidence="1 3" key="1">
    <citation type="submission" date="2016-02" db="EMBL/GenBank/DDBJ databases">
        <authorList>
            <person name="Strepis N."/>
        </authorList>
    </citation>
    <scope>NUCLEOTIDE SEQUENCE [LARGE SCALE GENOMIC DNA]</scope>
    <source>
        <strain evidence="1">Trichococcus flocculiformis</strain>
    </source>
</reference>
<gene>
    <name evidence="2" type="ORF">SAMN04488507_101933</name>
    <name evidence="1" type="ORF">TFLO_1612</name>
</gene>
<evidence type="ECO:0000313" key="1">
    <source>
        <dbReference type="EMBL" id="CZQ92964.1"/>
    </source>
</evidence>
<keyword evidence="3" id="KW-1185">Reference proteome</keyword>
<dbReference type="AlphaFoldDB" id="A0AB38BIE2"/>
<accession>A0AB38BIE2</accession>
<evidence type="ECO:0000313" key="3">
    <source>
        <dbReference type="Proteomes" id="UP000195947"/>
    </source>
</evidence>
<protein>
    <submittedName>
        <fullName evidence="2">Uncharacterized protein</fullName>
    </submittedName>
</protein>